<evidence type="ECO:0000313" key="2">
    <source>
        <dbReference type="EMBL" id="RPD62417.1"/>
    </source>
</evidence>
<reference evidence="2" key="1">
    <citation type="journal article" date="2018" name="Genome Biol. Evol.">
        <title>Genomics and development of Lentinus tigrinus, a white-rot wood-decaying mushroom with dimorphic fruiting bodies.</title>
        <authorList>
            <person name="Wu B."/>
            <person name="Xu Z."/>
            <person name="Knudson A."/>
            <person name="Carlson A."/>
            <person name="Chen N."/>
            <person name="Kovaka S."/>
            <person name="LaButti K."/>
            <person name="Lipzen A."/>
            <person name="Pennachio C."/>
            <person name="Riley R."/>
            <person name="Schakwitz W."/>
            <person name="Umezawa K."/>
            <person name="Ohm R.A."/>
            <person name="Grigoriev I.V."/>
            <person name="Nagy L.G."/>
            <person name="Gibbons J."/>
            <person name="Hibbett D."/>
        </authorList>
    </citation>
    <scope>NUCLEOTIDE SEQUENCE [LARGE SCALE GENOMIC DNA]</scope>
    <source>
        <strain evidence="2">ALCF2SS1-6</strain>
    </source>
</reference>
<dbReference type="AlphaFoldDB" id="A0A5C2SGM5"/>
<accession>A0A5C2SGM5</accession>
<dbReference type="STRING" id="1328759.A0A5C2SGM5"/>
<dbReference type="OrthoDB" id="10253254at2759"/>
<evidence type="ECO:0000256" key="1">
    <source>
        <dbReference type="SAM" id="MobiDB-lite"/>
    </source>
</evidence>
<feature type="non-terminal residue" evidence="2">
    <location>
        <position position="102"/>
    </location>
</feature>
<evidence type="ECO:0000313" key="3">
    <source>
        <dbReference type="Proteomes" id="UP000313359"/>
    </source>
</evidence>
<name>A0A5C2SGM5_9APHY</name>
<proteinExistence type="predicted"/>
<sequence>MSDLERYISDNALRFFGLSDRSIVDYVVASASSAKSPEALFSSLNASGLPDTPDAHQFAQEVFSRAPRRSKHKKASDSARKQAEQETKALHSQKFGFLLDED</sequence>
<keyword evidence="3" id="KW-1185">Reference proteome</keyword>
<feature type="compositionally biased region" description="Basic and acidic residues" evidence="1">
    <location>
        <begin position="75"/>
        <end position="89"/>
    </location>
</feature>
<feature type="region of interest" description="Disordered" evidence="1">
    <location>
        <begin position="62"/>
        <end position="102"/>
    </location>
</feature>
<protein>
    <submittedName>
        <fullName evidence="2">Uncharacterized protein</fullName>
    </submittedName>
</protein>
<organism evidence="2 3">
    <name type="scientific">Lentinus tigrinus ALCF2SS1-6</name>
    <dbReference type="NCBI Taxonomy" id="1328759"/>
    <lineage>
        <taxon>Eukaryota</taxon>
        <taxon>Fungi</taxon>
        <taxon>Dikarya</taxon>
        <taxon>Basidiomycota</taxon>
        <taxon>Agaricomycotina</taxon>
        <taxon>Agaricomycetes</taxon>
        <taxon>Polyporales</taxon>
        <taxon>Polyporaceae</taxon>
        <taxon>Lentinus</taxon>
    </lineage>
</organism>
<dbReference type="Proteomes" id="UP000313359">
    <property type="component" value="Unassembled WGS sequence"/>
</dbReference>
<dbReference type="EMBL" id="ML122259">
    <property type="protein sequence ID" value="RPD62417.1"/>
    <property type="molecule type" value="Genomic_DNA"/>
</dbReference>
<gene>
    <name evidence="2" type="ORF">L227DRAFT_488498</name>
</gene>